<gene>
    <name evidence="1" type="ORF">Tci_905910</name>
</gene>
<name>A0A699VLC9_TANCI</name>
<reference evidence="1" key="1">
    <citation type="journal article" date="2019" name="Sci. Rep.">
        <title>Draft genome of Tanacetum cinerariifolium, the natural source of mosquito coil.</title>
        <authorList>
            <person name="Yamashiro T."/>
            <person name="Shiraishi A."/>
            <person name="Satake H."/>
            <person name="Nakayama K."/>
        </authorList>
    </citation>
    <scope>NUCLEOTIDE SEQUENCE</scope>
</reference>
<accession>A0A699VLC9</accession>
<organism evidence="1">
    <name type="scientific">Tanacetum cinerariifolium</name>
    <name type="common">Dalmatian daisy</name>
    <name type="synonym">Chrysanthemum cinerariifolium</name>
    <dbReference type="NCBI Taxonomy" id="118510"/>
    <lineage>
        <taxon>Eukaryota</taxon>
        <taxon>Viridiplantae</taxon>
        <taxon>Streptophyta</taxon>
        <taxon>Embryophyta</taxon>
        <taxon>Tracheophyta</taxon>
        <taxon>Spermatophyta</taxon>
        <taxon>Magnoliopsida</taxon>
        <taxon>eudicotyledons</taxon>
        <taxon>Gunneridae</taxon>
        <taxon>Pentapetalae</taxon>
        <taxon>asterids</taxon>
        <taxon>campanulids</taxon>
        <taxon>Asterales</taxon>
        <taxon>Asteraceae</taxon>
        <taxon>Asteroideae</taxon>
        <taxon>Anthemideae</taxon>
        <taxon>Anthemidinae</taxon>
        <taxon>Tanacetum</taxon>
    </lineage>
</organism>
<protein>
    <submittedName>
        <fullName evidence="1">Uncharacterized protein</fullName>
    </submittedName>
</protein>
<evidence type="ECO:0000313" key="1">
    <source>
        <dbReference type="EMBL" id="GFD33941.1"/>
    </source>
</evidence>
<dbReference type="AlphaFoldDB" id="A0A699VLC9"/>
<sequence length="74" mass="8433">MRAAQEEEIVRLKARVQVLEDREGVTAKQSGDDAPIKGRIARELEEQQEKEDMGMNEQIARDAEAARMHAKEEL</sequence>
<proteinExistence type="predicted"/>
<dbReference type="EMBL" id="BKCJ011440905">
    <property type="protein sequence ID" value="GFD33941.1"/>
    <property type="molecule type" value="Genomic_DNA"/>
</dbReference>
<comment type="caution">
    <text evidence="1">The sequence shown here is derived from an EMBL/GenBank/DDBJ whole genome shotgun (WGS) entry which is preliminary data.</text>
</comment>